<sequence>MSEFLYNSDKDLYSLLFFTSEATLADKKKAYYYLVLQYYSDKHTNSTPEQYEKETQKFHKLEFEIIEA</sequence>
<evidence type="ECO:0000313" key="1">
    <source>
        <dbReference type="EMBL" id="RIB02118.1"/>
    </source>
</evidence>
<keyword evidence="2" id="KW-1185">Reference proteome</keyword>
<gene>
    <name evidence="1" type="ORF">C2G38_2228742</name>
</gene>
<reference evidence="1 2" key="1">
    <citation type="submission" date="2018-06" db="EMBL/GenBank/DDBJ databases">
        <title>Comparative genomics reveals the genomic features of Rhizophagus irregularis, R. cerebriforme, R. diaphanum and Gigaspora rosea, and their symbiotic lifestyle signature.</title>
        <authorList>
            <person name="Morin E."/>
            <person name="San Clemente H."/>
            <person name="Chen E.C.H."/>
            <person name="De La Providencia I."/>
            <person name="Hainaut M."/>
            <person name="Kuo A."/>
            <person name="Kohler A."/>
            <person name="Murat C."/>
            <person name="Tang N."/>
            <person name="Roy S."/>
            <person name="Loubradou J."/>
            <person name="Henrissat B."/>
            <person name="Grigoriev I.V."/>
            <person name="Corradi N."/>
            <person name="Roux C."/>
            <person name="Martin F.M."/>
        </authorList>
    </citation>
    <scope>NUCLEOTIDE SEQUENCE [LARGE SCALE GENOMIC DNA]</scope>
    <source>
        <strain evidence="1 2">DAOM 194757</strain>
    </source>
</reference>
<dbReference type="Proteomes" id="UP000266673">
    <property type="component" value="Unassembled WGS sequence"/>
</dbReference>
<comment type="caution">
    <text evidence="1">The sequence shown here is derived from an EMBL/GenBank/DDBJ whole genome shotgun (WGS) entry which is preliminary data.</text>
</comment>
<dbReference type="SUPFAM" id="SSF46565">
    <property type="entry name" value="Chaperone J-domain"/>
    <property type="match status" value="1"/>
</dbReference>
<evidence type="ECO:0000313" key="2">
    <source>
        <dbReference type="Proteomes" id="UP000266673"/>
    </source>
</evidence>
<dbReference type="InterPro" id="IPR036869">
    <property type="entry name" value="J_dom_sf"/>
</dbReference>
<evidence type="ECO:0008006" key="3">
    <source>
        <dbReference type="Google" id="ProtNLM"/>
    </source>
</evidence>
<accession>A0A397TYU6</accession>
<dbReference type="EMBL" id="QKWP01002810">
    <property type="protein sequence ID" value="RIB02118.1"/>
    <property type="molecule type" value="Genomic_DNA"/>
</dbReference>
<protein>
    <recommendedName>
        <fullName evidence="3">J domain-containing protein</fullName>
    </recommendedName>
</protein>
<proteinExistence type="predicted"/>
<name>A0A397TYU6_9GLOM</name>
<dbReference type="Gene3D" id="1.10.287.110">
    <property type="entry name" value="DnaJ domain"/>
    <property type="match status" value="1"/>
</dbReference>
<dbReference type="AlphaFoldDB" id="A0A397TYU6"/>
<organism evidence="1 2">
    <name type="scientific">Gigaspora rosea</name>
    <dbReference type="NCBI Taxonomy" id="44941"/>
    <lineage>
        <taxon>Eukaryota</taxon>
        <taxon>Fungi</taxon>
        <taxon>Fungi incertae sedis</taxon>
        <taxon>Mucoromycota</taxon>
        <taxon>Glomeromycotina</taxon>
        <taxon>Glomeromycetes</taxon>
        <taxon>Diversisporales</taxon>
        <taxon>Gigasporaceae</taxon>
        <taxon>Gigaspora</taxon>
    </lineage>
</organism>